<reference evidence="2" key="1">
    <citation type="submission" date="2009-08" db="EMBL/GenBank/DDBJ databases">
        <title>The complete genome of Chitinophaga pinensis DSM 2588.</title>
        <authorList>
            <consortium name="US DOE Joint Genome Institute (JGI-PGF)"/>
            <person name="Lucas S."/>
            <person name="Copeland A."/>
            <person name="Lapidus A."/>
            <person name="Glavina del Rio T."/>
            <person name="Dalin E."/>
            <person name="Tice H."/>
            <person name="Bruce D."/>
            <person name="Goodwin L."/>
            <person name="Pitluck S."/>
            <person name="Kyrpides N."/>
            <person name="Mavromatis K."/>
            <person name="Ivanova N."/>
            <person name="Mikhailova N."/>
            <person name="Sims D."/>
            <person name="Meinche L."/>
            <person name="Brettin T."/>
            <person name="Detter J.C."/>
            <person name="Han C."/>
            <person name="Larimer F."/>
            <person name="Land M."/>
            <person name="Hauser L."/>
            <person name="Markowitz V."/>
            <person name="Cheng J.-F."/>
            <person name="Hugenholtz P."/>
            <person name="Woyke T."/>
            <person name="Wu D."/>
            <person name="Spring S."/>
            <person name="Klenk H.-P."/>
            <person name="Eisen J.A."/>
        </authorList>
    </citation>
    <scope>NUCLEOTIDE SEQUENCE [LARGE SCALE GENOMIC DNA]</scope>
    <source>
        <strain evidence="2">ATCC 43595 / DSM 2588 / LMG 13176 / NBRC 15968 / NCIMB 11800 / UQM 2034</strain>
    </source>
</reference>
<proteinExistence type="predicted"/>
<dbReference type="AlphaFoldDB" id="A0A979GZJ2"/>
<gene>
    <name evidence="1" type="ordered locus">Cpin_6635</name>
</gene>
<sequence>MSALIGGLRYNPAEILPHMKYIARMFGSKYPIQVMTVSVGTFCFSWPQELLTIIFSYRVLALALNSAETKKLSVIEACMLFNEAVTSMHLFAI</sequence>
<dbReference type="Proteomes" id="UP000002215">
    <property type="component" value="Chromosome"/>
</dbReference>
<organism evidence="1 2">
    <name type="scientific">Chitinophaga pinensis (strain ATCC 43595 / DSM 2588 / LMG 13176 / NBRC 15968 / NCIMB 11800 / UQM 2034)</name>
    <dbReference type="NCBI Taxonomy" id="485918"/>
    <lineage>
        <taxon>Bacteria</taxon>
        <taxon>Pseudomonadati</taxon>
        <taxon>Bacteroidota</taxon>
        <taxon>Chitinophagia</taxon>
        <taxon>Chitinophagales</taxon>
        <taxon>Chitinophagaceae</taxon>
        <taxon>Chitinophaga</taxon>
    </lineage>
</organism>
<evidence type="ECO:0000313" key="2">
    <source>
        <dbReference type="Proteomes" id="UP000002215"/>
    </source>
</evidence>
<evidence type="ECO:0000313" key="1">
    <source>
        <dbReference type="EMBL" id="ACU64039.1"/>
    </source>
</evidence>
<accession>A0A979GZJ2</accession>
<protein>
    <submittedName>
        <fullName evidence="1">Uncharacterized protein</fullName>
    </submittedName>
</protein>
<name>A0A979GZJ2_CHIPD</name>
<dbReference type="KEGG" id="cpi:Cpin_6635"/>
<reference evidence="1 2" key="2">
    <citation type="journal article" date="2010" name="Stand. Genomic Sci.">
        <title>Complete genome sequence of Chitinophaga pinensis type strain (UQM 2034).</title>
        <authorList>
            <person name="Glavina Del Rio T."/>
            <person name="Abt B."/>
            <person name="Spring S."/>
            <person name="Lapidus A."/>
            <person name="Nolan M."/>
            <person name="Tice H."/>
            <person name="Copeland A."/>
            <person name="Cheng J.F."/>
            <person name="Chen F."/>
            <person name="Bruce D."/>
            <person name="Goodwin L."/>
            <person name="Pitluck S."/>
            <person name="Ivanova N."/>
            <person name="Mavromatis K."/>
            <person name="Mikhailova N."/>
            <person name="Pati A."/>
            <person name="Chen A."/>
            <person name="Palaniappan K."/>
            <person name="Land M."/>
            <person name="Hauser L."/>
            <person name="Chang Y.J."/>
            <person name="Jeffries C.D."/>
            <person name="Chain P."/>
            <person name="Saunders E."/>
            <person name="Detter J.C."/>
            <person name="Brettin T."/>
            <person name="Rohde M."/>
            <person name="Goker M."/>
            <person name="Bristow J."/>
            <person name="Eisen J.A."/>
            <person name="Markowitz V."/>
            <person name="Hugenholtz P."/>
            <person name="Kyrpides N.C."/>
            <person name="Klenk H.P."/>
            <person name="Lucas S."/>
        </authorList>
    </citation>
    <scope>NUCLEOTIDE SEQUENCE [LARGE SCALE GENOMIC DNA]</scope>
    <source>
        <strain evidence="2">ATCC 43595 / DSM 2588 / LMG 13176 / NBRC 15968 / NCIMB 11800 / UQM 2034</strain>
    </source>
</reference>
<dbReference type="EMBL" id="CP001699">
    <property type="protein sequence ID" value="ACU64039.1"/>
    <property type="molecule type" value="Genomic_DNA"/>
</dbReference>